<feature type="transmembrane region" description="Helical" evidence="1">
    <location>
        <begin position="306"/>
        <end position="328"/>
    </location>
</feature>
<keyword evidence="1" id="KW-0472">Membrane</keyword>
<protein>
    <submittedName>
        <fullName evidence="2">Predicted membrane protein</fullName>
    </submittedName>
</protein>
<dbReference type="OrthoDB" id="5330093at2"/>
<feature type="transmembrane region" description="Helical" evidence="1">
    <location>
        <begin position="126"/>
        <end position="147"/>
    </location>
</feature>
<feature type="transmembrane region" description="Helical" evidence="1">
    <location>
        <begin position="154"/>
        <end position="170"/>
    </location>
</feature>
<evidence type="ECO:0000256" key="1">
    <source>
        <dbReference type="SAM" id="Phobius"/>
    </source>
</evidence>
<proteinExistence type="predicted"/>
<keyword evidence="1" id="KW-0812">Transmembrane</keyword>
<organism evidence="2 3">
    <name type="scientific">Helicobacter canis</name>
    <dbReference type="NCBI Taxonomy" id="29419"/>
    <lineage>
        <taxon>Bacteria</taxon>
        <taxon>Pseudomonadati</taxon>
        <taxon>Campylobacterota</taxon>
        <taxon>Epsilonproteobacteria</taxon>
        <taxon>Campylobacterales</taxon>
        <taxon>Helicobacteraceae</taxon>
        <taxon>Helicobacter</taxon>
    </lineage>
</organism>
<feature type="transmembrane region" description="Helical" evidence="1">
    <location>
        <begin position="283"/>
        <end position="299"/>
    </location>
</feature>
<dbReference type="Proteomes" id="UP000254841">
    <property type="component" value="Unassembled WGS sequence"/>
</dbReference>
<feature type="transmembrane region" description="Helical" evidence="1">
    <location>
        <begin position="176"/>
        <end position="202"/>
    </location>
</feature>
<feature type="transmembrane region" description="Helical" evidence="1">
    <location>
        <begin position="214"/>
        <end position="235"/>
    </location>
</feature>
<feature type="transmembrane region" description="Helical" evidence="1">
    <location>
        <begin position="370"/>
        <end position="387"/>
    </location>
</feature>
<feature type="transmembrane region" description="Helical" evidence="1">
    <location>
        <begin position="100"/>
        <end position="120"/>
    </location>
</feature>
<feature type="transmembrane region" description="Helical" evidence="1">
    <location>
        <begin position="23"/>
        <end position="42"/>
    </location>
</feature>
<dbReference type="EMBL" id="UGHV01000001">
    <property type="protein sequence ID" value="STO96648.1"/>
    <property type="molecule type" value="Genomic_DNA"/>
</dbReference>
<evidence type="ECO:0000313" key="3">
    <source>
        <dbReference type="Proteomes" id="UP000254841"/>
    </source>
</evidence>
<name>A0A377J2R1_9HELI</name>
<gene>
    <name evidence="2" type="ORF">NCTC12410_00462</name>
</gene>
<evidence type="ECO:0000313" key="2">
    <source>
        <dbReference type="EMBL" id="STO96648.1"/>
    </source>
</evidence>
<dbReference type="AlphaFoldDB" id="A0A377J2R1"/>
<accession>A0A377J2R1</accession>
<dbReference type="RefSeq" id="WP_115010966.1">
    <property type="nucleotide sequence ID" value="NZ_UGHV01000001.1"/>
</dbReference>
<keyword evidence="1" id="KW-1133">Transmembrane helix</keyword>
<sequence>MHISTKLSHLKNNPHQVFFSLDLWLLAIWGFLLLGVVSRLFVYLDCQNLWLDEAFLAKSIYHTPWGQILGKPLEWGQATPLGFLLITKGLGEMFGHGEMVLRFLPFCASVALLFVFWAITKELLAPKWQLVAIMIFVGSKTLVYYAAEFKQYEIEALCSAILLLAFIRGARFSTFLLLSAVVVLFSYGGVFLICGLGAGYIYRHRQNLPHFIKHNVLAALAFSVYFALLYFYYIAPQAVPGFKQWWGALAGFPPINPIELVRWLSAQFLPAIRDFALGGNIRALWLFVLLTLLGVLYIARVQRALVAGLVCFVAIYWLAGFMKLYGFAVPYNILGARLALFWQPLFVLCAACGIAWLYEKLAKSRLGGGANIYLFAAILLYIASISIKNNHQILTHSFPKGDMSALILHTQNNIKPDDVLLMQHATQSVAEYYQYRHNFYPDHTYIATNAWAGSLLPLIQESKHDRVFAILQNNDQQYIQEIKDTYPHAIHLDSGFSLFIIDKHQ</sequence>
<feature type="transmembrane region" description="Helical" evidence="1">
    <location>
        <begin position="340"/>
        <end position="358"/>
    </location>
</feature>
<reference evidence="2 3" key="1">
    <citation type="submission" date="2018-06" db="EMBL/GenBank/DDBJ databases">
        <authorList>
            <consortium name="Pathogen Informatics"/>
            <person name="Doyle S."/>
        </authorList>
    </citation>
    <scope>NUCLEOTIDE SEQUENCE [LARGE SCALE GENOMIC DNA]</scope>
    <source>
        <strain evidence="2 3">NCTC12410</strain>
    </source>
</reference>